<organism evidence="8 9">
    <name type="scientific">Chryseobacterium aquaeductus</name>
    <dbReference type="NCBI Taxonomy" id="2675056"/>
    <lineage>
        <taxon>Bacteria</taxon>
        <taxon>Pseudomonadati</taxon>
        <taxon>Bacteroidota</taxon>
        <taxon>Flavobacteriia</taxon>
        <taxon>Flavobacteriales</taxon>
        <taxon>Weeksellaceae</taxon>
        <taxon>Chryseobacterium group</taxon>
        <taxon>Chryseobacterium</taxon>
    </lineage>
</organism>
<evidence type="ECO:0000259" key="6">
    <source>
        <dbReference type="Pfam" id="PF07980"/>
    </source>
</evidence>
<protein>
    <submittedName>
        <fullName evidence="8">SusD-like protein</fullName>
    </submittedName>
</protein>
<evidence type="ECO:0000256" key="3">
    <source>
        <dbReference type="ARBA" id="ARBA00022729"/>
    </source>
</evidence>
<evidence type="ECO:0000256" key="1">
    <source>
        <dbReference type="ARBA" id="ARBA00004442"/>
    </source>
</evidence>
<dbReference type="InterPro" id="IPR033985">
    <property type="entry name" value="SusD-like_N"/>
</dbReference>
<dbReference type="CDD" id="cd08977">
    <property type="entry name" value="SusD"/>
    <property type="match status" value="1"/>
</dbReference>
<dbReference type="InterPro" id="IPR012944">
    <property type="entry name" value="SusD_RagB_dom"/>
</dbReference>
<dbReference type="GO" id="GO:0009279">
    <property type="term" value="C:cell outer membrane"/>
    <property type="evidence" value="ECO:0007669"/>
    <property type="project" value="UniProtKB-SubCell"/>
</dbReference>
<feature type="domain" description="SusD-like N-terminal" evidence="7">
    <location>
        <begin position="22"/>
        <end position="219"/>
    </location>
</feature>
<evidence type="ECO:0000256" key="4">
    <source>
        <dbReference type="ARBA" id="ARBA00023136"/>
    </source>
</evidence>
<dbReference type="InterPro" id="IPR011990">
    <property type="entry name" value="TPR-like_helical_dom_sf"/>
</dbReference>
<keyword evidence="4" id="KW-0472">Membrane</keyword>
<gene>
    <name evidence="8" type="ORF">CHRY9390_00117</name>
</gene>
<evidence type="ECO:0000259" key="7">
    <source>
        <dbReference type="Pfam" id="PF14322"/>
    </source>
</evidence>
<proteinExistence type="inferred from homology"/>
<dbReference type="Gene3D" id="1.25.40.390">
    <property type="match status" value="1"/>
</dbReference>
<dbReference type="Pfam" id="PF07980">
    <property type="entry name" value="SusD_RagB"/>
    <property type="match status" value="1"/>
</dbReference>
<dbReference type="AlphaFoldDB" id="A0A9N8MD07"/>
<evidence type="ECO:0000313" key="8">
    <source>
        <dbReference type="EMBL" id="CAD7797139.1"/>
    </source>
</evidence>
<evidence type="ECO:0000256" key="5">
    <source>
        <dbReference type="ARBA" id="ARBA00023237"/>
    </source>
</evidence>
<comment type="similarity">
    <text evidence="2">Belongs to the SusD family.</text>
</comment>
<feature type="domain" description="RagB/SusD" evidence="6">
    <location>
        <begin position="259"/>
        <end position="439"/>
    </location>
</feature>
<comment type="subcellular location">
    <subcellularLocation>
        <location evidence="1">Cell outer membrane</location>
    </subcellularLocation>
</comment>
<dbReference type="PROSITE" id="PS51257">
    <property type="entry name" value="PROKAR_LIPOPROTEIN"/>
    <property type="match status" value="1"/>
</dbReference>
<dbReference type="Proteomes" id="UP000662618">
    <property type="component" value="Unassembled WGS sequence"/>
</dbReference>
<dbReference type="SUPFAM" id="SSF48452">
    <property type="entry name" value="TPR-like"/>
    <property type="match status" value="1"/>
</dbReference>
<accession>A0A9N8MD07</accession>
<name>A0A9N8MD07_9FLAO</name>
<keyword evidence="3" id="KW-0732">Signal</keyword>
<comment type="caution">
    <text evidence="8">The sequence shown here is derived from an EMBL/GenBank/DDBJ whole genome shotgun (WGS) entry which is preliminary data.</text>
</comment>
<reference evidence="8" key="1">
    <citation type="submission" date="2020-12" db="EMBL/GenBank/DDBJ databases">
        <authorList>
            <person name="Rodrigo-Torres L."/>
            <person name="Arahal R. D."/>
            <person name="Lucena T."/>
        </authorList>
    </citation>
    <scope>NUCLEOTIDE SEQUENCE</scope>
    <source>
        <strain evidence="8">CECT 9390</strain>
    </source>
</reference>
<dbReference type="EMBL" id="CAJIMS010000001">
    <property type="protein sequence ID" value="CAD7797139.1"/>
    <property type="molecule type" value="Genomic_DNA"/>
</dbReference>
<evidence type="ECO:0000256" key="2">
    <source>
        <dbReference type="ARBA" id="ARBA00006275"/>
    </source>
</evidence>
<keyword evidence="9" id="KW-1185">Reference proteome</keyword>
<dbReference type="Pfam" id="PF14322">
    <property type="entry name" value="SusD-like_3"/>
    <property type="match status" value="1"/>
</dbReference>
<keyword evidence="5" id="KW-0998">Cell outer membrane</keyword>
<sequence>MKKIKILIVSISFLGIMSCGDDFLDRKPLGQSTTGDLSEGGLQAEVYGVYSKLRTQAGVSNWTKHWFQSIRSDDAMKGSTANDAAEMGTIMDNYQYSKVKAEANDNWSGHYNIIYDCNSIIKKSENFTDNGSLINKAEAQAVRGFLYFELRRDYGEIPLVLNPIISPQDVIKAKSTIAEVDAQIKADLVAAASVLPATWSGQEGRATSGMAKSYLAKLELYQGNWSQSLIYAEEVINSGIYSLNPDYDKLFFDGADNGKESVWEIQFARLGGVNYSNNYWESQGVRGAGTWDLGWGFNVPTTNLVNAYEPNDKRKAATILQEGTSDGFGNILPTGLAQPNWNKKAYTLPSRRTLEGENKNHWTNIKVLRYADVLLIAAEAALQSGNVAKATTYLNMIRTRAGLGNVSATLAAIKQERRVEFGMEGERFYDLVRWGDAVSVLGTLGYQDKHKHYPIPQSAIDQSGGVLVQNPNY</sequence>
<evidence type="ECO:0000313" key="9">
    <source>
        <dbReference type="Proteomes" id="UP000662618"/>
    </source>
</evidence>